<proteinExistence type="predicted"/>
<accession>A0A316X6U6</accession>
<dbReference type="Proteomes" id="UP000236594">
    <property type="component" value="Unassembled WGS sequence"/>
</dbReference>
<organism evidence="1 2">
    <name type="scientific">Chryseobacterium phosphatilyticum</name>
    <dbReference type="NCBI Taxonomy" id="475075"/>
    <lineage>
        <taxon>Bacteria</taxon>
        <taxon>Pseudomonadati</taxon>
        <taxon>Bacteroidota</taxon>
        <taxon>Flavobacteriia</taxon>
        <taxon>Flavobacteriales</taxon>
        <taxon>Weeksellaceae</taxon>
        <taxon>Chryseobacterium group</taxon>
        <taxon>Chryseobacterium</taxon>
    </lineage>
</organism>
<protein>
    <submittedName>
        <fullName evidence="1">Uncharacterized protein</fullName>
    </submittedName>
</protein>
<name>A0A316X6U6_9FLAO</name>
<evidence type="ECO:0000313" key="2">
    <source>
        <dbReference type="Proteomes" id="UP000236594"/>
    </source>
</evidence>
<comment type="caution">
    <text evidence="1">The sequence shown here is derived from an EMBL/GenBank/DDBJ whole genome shotgun (WGS) entry which is preliminary data.</text>
</comment>
<keyword evidence="2" id="KW-1185">Reference proteome</keyword>
<sequence length="243" mass="28466">MMEKQFNPVIKAVQSLRKLSLDIKTTNKEIQSNDTEIRQKIEDCGKQIAATNDSMVINLWIREKAKLIENSNALLKILEKIEEKFKEKEASGLIGIWETHEEYKNLVLDNFVVMERMGSTIFIDNNLEKWKGLWKDIRISLNKILSISETYHLKLKMMESLEPDEIDSLTEDILNHIPWNYSDEDAFKYEQDYLVAYNEIKESQSKKKNLWDKILNALAGGIEETPAHRVQMRRWMEGDGDNI</sequence>
<reference evidence="1 2" key="1">
    <citation type="submission" date="2018-04" db="EMBL/GenBank/DDBJ databases">
        <title>Draft Genome Sequence of Phosphate-Solubilizing Chryseobacterium sp. ISE14 that is a Biocontrol and Plant Growth-Promoting Rhizobacterium Isolated from Cucumber.</title>
        <authorList>
            <person name="Jeong J.-J."/>
            <person name="Sang M.K."/>
            <person name="Choi I.-G."/>
            <person name="Kim K.D."/>
        </authorList>
    </citation>
    <scope>NUCLEOTIDE SEQUENCE [LARGE SCALE GENOMIC DNA]</scope>
    <source>
        <strain evidence="1 2">ISE14</strain>
    </source>
</reference>
<gene>
    <name evidence="1" type="ORF">C1631_014435</name>
</gene>
<evidence type="ECO:0000313" key="1">
    <source>
        <dbReference type="EMBL" id="PWN69254.1"/>
    </source>
</evidence>
<dbReference type="AlphaFoldDB" id="A0A316X6U6"/>
<dbReference type="EMBL" id="PPED02000003">
    <property type="protein sequence ID" value="PWN69254.1"/>
    <property type="molecule type" value="Genomic_DNA"/>
</dbReference>